<gene>
    <name evidence="1" type="ORF">TVAG_209240</name>
</gene>
<evidence type="ECO:0000313" key="2">
    <source>
        <dbReference type="Proteomes" id="UP000001542"/>
    </source>
</evidence>
<dbReference type="OrthoDB" id="10581898at2759"/>
<dbReference type="VEuPathDB" id="TrichDB:TVAGG3_0335610"/>
<dbReference type="KEGG" id="tva:4773652"/>
<sequence length="295" mass="34477">MSQIMQRLQPDNRIYHDRALQTFPEVEGNLKENKLAYLSSLLDIDEESDNYMAQDIFTTVNYLSDAGYSVPQSVLNSVFFWCLKFPQYTSDLKKFTKRLKTQAWLYHAIENMLETQFEFFKKSILESPSVWEFIIDEFEQDLKSKQLLLENDFSKYQVSLLIESLIYSWEPENKSLQTIPLLVTSLIEFCTSSPSLKSTNGILSILFQMFPNETYELVCHCADRLNTACIQLIAEKHFYEKSPLEGDKFSIAEKMLPFNIDLAKSLIEGCSELEVTIFNEMKNHFNEFNNRFVPE</sequence>
<evidence type="ECO:0000313" key="1">
    <source>
        <dbReference type="EMBL" id="EAY15645.1"/>
    </source>
</evidence>
<name>A2DVG6_TRIV3</name>
<reference evidence="1" key="2">
    <citation type="journal article" date="2007" name="Science">
        <title>Draft genome sequence of the sexually transmitted pathogen Trichomonas vaginalis.</title>
        <authorList>
            <person name="Carlton J.M."/>
            <person name="Hirt R.P."/>
            <person name="Silva J.C."/>
            <person name="Delcher A.L."/>
            <person name="Schatz M."/>
            <person name="Zhao Q."/>
            <person name="Wortman J.R."/>
            <person name="Bidwell S.L."/>
            <person name="Alsmark U.C.M."/>
            <person name="Besteiro S."/>
            <person name="Sicheritz-Ponten T."/>
            <person name="Noel C.J."/>
            <person name="Dacks J.B."/>
            <person name="Foster P.G."/>
            <person name="Simillion C."/>
            <person name="Van de Peer Y."/>
            <person name="Miranda-Saavedra D."/>
            <person name="Barton G.J."/>
            <person name="Westrop G.D."/>
            <person name="Mueller S."/>
            <person name="Dessi D."/>
            <person name="Fiori P.L."/>
            <person name="Ren Q."/>
            <person name="Paulsen I."/>
            <person name="Zhang H."/>
            <person name="Bastida-Corcuera F.D."/>
            <person name="Simoes-Barbosa A."/>
            <person name="Brown M.T."/>
            <person name="Hayes R.D."/>
            <person name="Mukherjee M."/>
            <person name="Okumura C.Y."/>
            <person name="Schneider R."/>
            <person name="Smith A.J."/>
            <person name="Vanacova S."/>
            <person name="Villalvazo M."/>
            <person name="Haas B.J."/>
            <person name="Pertea M."/>
            <person name="Feldblyum T.V."/>
            <person name="Utterback T.R."/>
            <person name="Shu C.L."/>
            <person name="Osoegawa K."/>
            <person name="de Jong P.J."/>
            <person name="Hrdy I."/>
            <person name="Horvathova L."/>
            <person name="Zubacova Z."/>
            <person name="Dolezal P."/>
            <person name="Malik S.B."/>
            <person name="Logsdon J.M. Jr."/>
            <person name="Henze K."/>
            <person name="Gupta A."/>
            <person name="Wang C.C."/>
            <person name="Dunne R.L."/>
            <person name="Upcroft J.A."/>
            <person name="Upcroft P."/>
            <person name="White O."/>
            <person name="Salzberg S.L."/>
            <person name="Tang P."/>
            <person name="Chiu C.-H."/>
            <person name="Lee Y.-S."/>
            <person name="Embley T.M."/>
            <person name="Coombs G.H."/>
            <person name="Mottram J.C."/>
            <person name="Tachezy J."/>
            <person name="Fraser-Liggett C.M."/>
            <person name="Johnson P.J."/>
        </authorList>
    </citation>
    <scope>NUCLEOTIDE SEQUENCE [LARGE SCALE GENOMIC DNA]</scope>
    <source>
        <strain evidence="1">G3</strain>
    </source>
</reference>
<dbReference type="RefSeq" id="XP_001327868.1">
    <property type="nucleotide sequence ID" value="XM_001327833.1"/>
</dbReference>
<dbReference type="VEuPathDB" id="TrichDB:TVAG_209240"/>
<reference evidence="1" key="1">
    <citation type="submission" date="2006-10" db="EMBL/GenBank/DDBJ databases">
        <authorList>
            <person name="Amadeo P."/>
            <person name="Zhao Q."/>
            <person name="Wortman J."/>
            <person name="Fraser-Liggett C."/>
            <person name="Carlton J."/>
        </authorList>
    </citation>
    <scope>NUCLEOTIDE SEQUENCE</scope>
    <source>
        <strain evidence="1">G3</strain>
    </source>
</reference>
<dbReference type="EMBL" id="DS113253">
    <property type="protein sequence ID" value="EAY15645.1"/>
    <property type="molecule type" value="Genomic_DNA"/>
</dbReference>
<dbReference type="AlphaFoldDB" id="A2DVG6"/>
<proteinExistence type="predicted"/>
<keyword evidence="2" id="KW-1185">Reference proteome</keyword>
<accession>A2DVG6</accession>
<dbReference type="InParanoid" id="A2DVG6"/>
<dbReference type="Proteomes" id="UP000001542">
    <property type="component" value="Unassembled WGS sequence"/>
</dbReference>
<protein>
    <submittedName>
        <fullName evidence="1">Uncharacterized protein</fullName>
    </submittedName>
</protein>
<organism evidence="1 2">
    <name type="scientific">Trichomonas vaginalis (strain ATCC PRA-98 / G3)</name>
    <dbReference type="NCBI Taxonomy" id="412133"/>
    <lineage>
        <taxon>Eukaryota</taxon>
        <taxon>Metamonada</taxon>
        <taxon>Parabasalia</taxon>
        <taxon>Trichomonadida</taxon>
        <taxon>Trichomonadidae</taxon>
        <taxon>Trichomonas</taxon>
    </lineage>
</organism>